<name>A0A834TPF7_9FABA</name>
<evidence type="ECO:0000256" key="1">
    <source>
        <dbReference type="SAM" id="MobiDB-lite"/>
    </source>
</evidence>
<accession>A0A834TPF7</accession>
<dbReference type="Proteomes" id="UP000634136">
    <property type="component" value="Unassembled WGS sequence"/>
</dbReference>
<keyword evidence="3" id="KW-1185">Reference proteome</keyword>
<proteinExistence type="predicted"/>
<dbReference type="AlphaFoldDB" id="A0A834TPF7"/>
<gene>
    <name evidence="2" type="ORF">G2W53_016221</name>
</gene>
<evidence type="ECO:0000313" key="2">
    <source>
        <dbReference type="EMBL" id="KAF7825057.1"/>
    </source>
</evidence>
<protein>
    <submittedName>
        <fullName evidence="2">Uncharacterized protein</fullName>
    </submittedName>
</protein>
<reference evidence="2" key="1">
    <citation type="submission" date="2020-09" db="EMBL/GenBank/DDBJ databases">
        <title>Genome-Enabled Discovery of Anthraquinone Biosynthesis in Senna tora.</title>
        <authorList>
            <person name="Kang S.-H."/>
            <person name="Pandey R.P."/>
            <person name="Lee C.-M."/>
            <person name="Sim J.-S."/>
            <person name="Jeong J.-T."/>
            <person name="Choi B.-S."/>
            <person name="Jung M."/>
            <person name="Ginzburg D."/>
            <person name="Zhao K."/>
            <person name="Won S.Y."/>
            <person name="Oh T.-J."/>
            <person name="Yu Y."/>
            <person name="Kim N.-H."/>
            <person name="Lee O.R."/>
            <person name="Lee T.-H."/>
            <person name="Bashyal P."/>
            <person name="Kim T.-S."/>
            <person name="Lee W.-H."/>
            <person name="Kawkins C."/>
            <person name="Kim C.-K."/>
            <person name="Kim J.S."/>
            <person name="Ahn B.O."/>
            <person name="Rhee S.Y."/>
            <person name="Sohng J.K."/>
        </authorList>
    </citation>
    <scope>NUCLEOTIDE SEQUENCE</scope>
    <source>
        <tissue evidence="2">Leaf</tissue>
    </source>
</reference>
<feature type="compositionally biased region" description="Basic and acidic residues" evidence="1">
    <location>
        <begin position="13"/>
        <end position="25"/>
    </location>
</feature>
<sequence>MSMLAPLKPAVSGDHERSRRANDDKKRRRSFVQIPRGSKKQARGSVERFGVLGES</sequence>
<dbReference type="EMBL" id="JAAIUW010000006">
    <property type="protein sequence ID" value="KAF7825057.1"/>
    <property type="molecule type" value="Genomic_DNA"/>
</dbReference>
<comment type="caution">
    <text evidence="2">The sequence shown here is derived from an EMBL/GenBank/DDBJ whole genome shotgun (WGS) entry which is preliminary data.</text>
</comment>
<feature type="region of interest" description="Disordered" evidence="1">
    <location>
        <begin position="1"/>
        <end position="55"/>
    </location>
</feature>
<evidence type="ECO:0000313" key="3">
    <source>
        <dbReference type="Proteomes" id="UP000634136"/>
    </source>
</evidence>
<organism evidence="2 3">
    <name type="scientific">Senna tora</name>
    <dbReference type="NCBI Taxonomy" id="362788"/>
    <lineage>
        <taxon>Eukaryota</taxon>
        <taxon>Viridiplantae</taxon>
        <taxon>Streptophyta</taxon>
        <taxon>Embryophyta</taxon>
        <taxon>Tracheophyta</taxon>
        <taxon>Spermatophyta</taxon>
        <taxon>Magnoliopsida</taxon>
        <taxon>eudicotyledons</taxon>
        <taxon>Gunneridae</taxon>
        <taxon>Pentapetalae</taxon>
        <taxon>rosids</taxon>
        <taxon>fabids</taxon>
        <taxon>Fabales</taxon>
        <taxon>Fabaceae</taxon>
        <taxon>Caesalpinioideae</taxon>
        <taxon>Cassia clade</taxon>
        <taxon>Senna</taxon>
    </lineage>
</organism>